<dbReference type="OrthoDB" id="1551028at2"/>
<dbReference type="AlphaFoldDB" id="A0A2U3KN30"/>
<sequence length="97" mass="11133">MDSLRMNGPYDYDAFTLNREIIHTQSGDYALGYLNFEKTAFIIEYVGRSDSDVGGKLKEHLPSKYTLFKYRYTAQPKTSQLKDMPKLSTIPLELSAK</sequence>
<name>A0A2U3KN30_9FIRM</name>
<dbReference type="EMBL" id="OMOF01000156">
    <property type="protein sequence ID" value="SPF41056.1"/>
    <property type="molecule type" value="Genomic_DNA"/>
</dbReference>
<protein>
    <submittedName>
        <fullName evidence="1">Uncharacterized protein</fullName>
    </submittedName>
</protein>
<evidence type="ECO:0000313" key="2">
    <source>
        <dbReference type="Proteomes" id="UP000238916"/>
    </source>
</evidence>
<accession>A0A2U3KN30</accession>
<organism evidence="1 2">
    <name type="scientific">Candidatus Desulfosporosinus infrequens</name>
    <dbReference type="NCBI Taxonomy" id="2043169"/>
    <lineage>
        <taxon>Bacteria</taxon>
        <taxon>Bacillati</taxon>
        <taxon>Bacillota</taxon>
        <taxon>Clostridia</taxon>
        <taxon>Eubacteriales</taxon>
        <taxon>Desulfitobacteriaceae</taxon>
        <taxon>Desulfosporosinus</taxon>
    </lineage>
</organism>
<reference evidence="2" key="1">
    <citation type="submission" date="2018-02" db="EMBL/GenBank/DDBJ databases">
        <authorList>
            <person name="Hausmann B."/>
        </authorList>
    </citation>
    <scope>NUCLEOTIDE SEQUENCE [LARGE SCALE GENOMIC DNA]</scope>
    <source>
        <strain evidence="2">Peat soil MAG SbF1</strain>
    </source>
</reference>
<evidence type="ECO:0000313" key="1">
    <source>
        <dbReference type="EMBL" id="SPF41056.1"/>
    </source>
</evidence>
<dbReference type="Proteomes" id="UP000238916">
    <property type="component" value="Unassembled WGS sequence"/>
</dbReference>
<gene>
    <name evidence="1" type="ORF">SBF1_2390002</name>
</gene>
<proteinExistence type="predicted"/>